<dbReference type="EMBL" id="FNZA01000001">
    <property type="protein sequence ID" value="SEI58099.1"/>
    <property type="molecule type" value="Genomic_DNA"/>
</dbReference>
<keyword evidence="1" id="KW-0472">Membrane</keyword>
<feature type="transmembrane region" description="Helical" evidence="1">
    <location>
        <begin position="71"/>
        <end position="88"/>
    </location>
</feature>
<feature type="transmembrane region" description="Helical" evidence="1">
    <location>
        <begin position="39"/>
        <end position="59"/>
    </location>
</feature>
<protein>
    <submittedName>
        <fullName evidence="2">Uncharacterized protein</fullName>
    </submittedName>
</protein>
<keyword evidence="1" id="KW-0812">Transmembrane</keyword>
<dbReference type="STRING" id="856736.SAMN04488058_10138"/>
<proteinExistence type="predicted"/>
<dbReference type="Proteomes" id="UP000199223">
    <property type="component" value="Unassembled WGS sequence"/>
</dbReference>
<name>A0A1H6RQR3_9DEIO</name>
<accession>A0A1H6RQR3</accession>
<keyword evidence="1" id="KW-1133">Transmembrane helix</keyword>
<feature type="transmembrane region" description="Helical" evidence="1">
    <location>
        <begin position="12"/>
        <end position="33"/>
    </location>
</feature>
<feature type="transmembrane region" description="Helical" evidence="1">
    <location>
        <begin position="100"/>
        <end position="119"/>
    </location>
</feature>
<organism evidence="2 3">
    <name type="scientific">Deinococcus reticulitermitis</name>
    <dbReference type="NCBI Taxonomy" id="856736"/>
    <lineage>
        <taxon>Bacteria</taxon>
        <taxon>Thermotogati</taxon>
        <taxon>Deinococcota</taxon>
        <taxon>Deinococci</taxon>
        <taxon>Deinococcales</taxon>
        <taxon>Deinococcaceae</taxon>
        <taxon>Deinococcus</taxon>
    </lineage>
</organism>
<dbReference type="AlphaFoldDB" id="A0A1H6RQR3"/>
<evidence type="ECO:0000313" key="2">
    <source>
        <dbReference type="EMBL" id="SEI58099.1"/>
    </source>
</evidence>
<sequence>MGGMAPLLLRSALIMGLLIAALNTLFAGLSFGFDRLPLWFYAVQLLLLPAMLIPLRIFPQAAQTPEFLRRAGRYALGWAVPFAIYKFSADALDPAFSPPVSLVSYLVTGALFALIFAALRRPGVR</sequence>
<keyword evidence="3" id="KW-1185">Reference proteome</keyword>
<evidence type="ECO:0000256" key="1">
    <source>
        <dbReference type="SAM" id="Phobius"/>
    </source>
</evidence>
<reference evidence="3" key="1">
    <citation type="submission" date="2016-10" db="EMBL/GenBank/DDBJ databases">
        <authorList>
            <person name="Varghese N."/>
            <person name="Submissions S."/>
        </authorList>
    </citation>
    <scope>NUCLEOTIDE SEQUENCE [LARGE SCALE GENOMIC DNA]</scope>
    <source>
        <strain evidence="3">CGMCC 1.10218</strain>
    </source>
</reference>
<gene>
    <name evidence="2" type="ORF">SAMN04488058_10138</name>
</gene>
<evidence type="ECO:0000313" key="3">
    <source>
        <dbReference type="Proteomes" id="UP000199223"/>
    </source>
</evidence>